<accession>A0A1R3GXE8</accession>
<evidence type="ECO:0000313" key="1">
    <source>
        <dbReference type="EMBL" id="OMO62762.1"/>
    </source>
</evidence>
<keyword evidence="2" id="KW-1185">Reference proteome</keyword>
<reference evidence="2" key="1">
    <citation type="submission" date="2013-09" db="EMBL/GenBank/DDBJ databases">
        <title>Corchorus olitorius genome sequencing.</title>
        <authorList>
            <person name="Alam M."/>
            <person name="Haque M.S."/>
            <person name="Islam M.S."/>
            <person name="Emdad E.M."/>
            <person name="Islam M.M."/>
            <person name="Ahmed B."/>
            <person name="Halim A."/>
            <person name="Hossen Q.M.M."/>
            <person name="Hossain M.Z."/>
            <person name="Ahmed R."/>
            <person name="Khan M.M."/>
            <person name="Islam R."/>
            <person name="Rashid M.M."/>
            <person name="Khan S.A."/>
            <person name="Rahman M.S."/>
            <person name="Alam M."/>
            <person name="Yahiya A.S."/>
            <person name="Khan M.S."/>
            <person name="Azam M.S."/>
            <person name="Haque T."/>
            <person name="Lashkar M.Z.H."/>
            <person name="Akhand A.I."/>
            <person name="Morshed G."/>
            <person name="Roy S."/>
            <person name="Uddin K.S."/>
            <person name="Rabeya T."/>
            <person name="Hossain A.S."/>
            <person name="Chowdhury A."/>
            <person name="Snigdha A.R."/>
            <person name="Mortoza M.S."/>
            <person name="Matin S.A."/>
            <person name="Hoque S.M.E."/>
            <person name="Islam M.K."/>
            <person name="Roy D.K."/>
            <person name="Haider R."/>
            <person name="Moosa M.M."/>
            <person name="Elias S.M."/>
            <person name="Hasan A.M."/>
            <person name="Jahan S."/>
            <person name="Shafiuddin M."/>
            <person name="Mahmood N."/>
            <person name="Shommy N.S."/>
        </authorList>
    </citation>
    <scope>NUCLEOTIDE SEQUENCE [LARGE SCALE GENOMIC DNA]</scope>
    <source>
        <strain evidence="2">cv. O-4</strain>
    </source>
</reference>
<evidence type="ECO:0000313" key="2">
    <source>
        <dbReference type="Proteomes" id="UP000187203"/>
    </source>
</evidence>
<proteinExistence type="predicted"/>
<dbReference type="EMBL" id="AWUE01021292">
    <property type="protein sequence ID" value="OMO62762.1"/>
    <property type="molecule type" value="Genomic_DNA"/>
</dbReference>
<organism evidence="1 2">
    <name type="scientific">Corchorus olitorius</name>
    <dbReference type="NCBI Taxonomy" id="93759"/>
    <lineage>
        <taxon>Eukaryota</taxon>
        <taxon>Viridiplantae</taxon>
        <taxon>Streptophyta</taxon>
        <taxon>Embryophyta</taxon>
        <taxon>Tracheophyta</taxon>
        <taxon>Spermatophyta</taxon>
        <taxon>Magnoliopsida</taxon>
        <taxon>eudicotyledons</taxon>
        <taxon>Gunneridae</taxon>
        <taxon>Pentapetalae</taxon>
        <taxon>rosids</taxon>
        <taxon>malvids</taxon>
        <taxon>Malvales</taxon>
        <taxon>Malvaceae</taxon>
        <taxon>Grewioideae</taxon>
        <taxon>Apeibeae</taxon>
        <taxon>Corchorus</taxon>
    </lineage>
</organism>
<gene>
    <name evidence="1" type="ORF">COLO4_32912</name>
</gene>
<sequence length="93" mass="10202">MGGNASRGPLIPDLATILQDLASISIDLTLTEPNFHLPISEFNRPIGLVFGYVLPQPVLFTPLYVSLGFLFKGYDFELTVSLFFFACVNGSMD</sequence>
<name>A0A1R3GXE8_9ROSI</name>
<comment type="caution">
    <text evidence="1">The sequence shown here is derived from an EMBL/GenBank/DDBJ whole genome shotgun (WGS) entry which is preliminary data.</text>
</comment>
<dbReference type="AlphaFoldDB" id="A0A1R3GXE8"/>
<dbReference type="Proteomes" id="UP000187203">
    <property type="component" value="Unassembled WGS sequence"/>
</dbReference>
<protein>
    <submittedName>
        <fullName evidence="1">Uncharacterized protein</fullName>
    </submittedName>
</protein>